<evidence type="ECO:0000313" key="2">
    <source>
        <dbReference type="EMBL" id="MBB5986710.1"/>
    </source>
</evidence>
<comment type="caution">
    <text evidence="2">The sequence shown here is derived from an EMBL/GenBank/DDBJ whole genome shotgun (WGS) entry which is preliminary data.</text>
</comment>
<feature type="domain" description="Extradiol ring-cleavage dioxygenase class III enzyme subunit B" evidence="1">
    <location>
        <begin position="75"/>
        <end position="273"/>
    </location>
</feature>
<evidence type="ECO:0000313" key="3">
    <source>
        <dbReference type="Proteomes" id="UP001138540"/>
    </source>
</evidence>
<evidence type="ECO:0000259" key="1">
    <source>
        <dbReference type="Pfam" id="PF02900"/>
    </source>
</evidence>
<reference evidence="2 3" key="1">
    <citation type="submission" date="2020-08" db="EMBL/GenBank/DDBJ databases">
        <title>Exploring microbial biodiversity for novel pathways involved in the catabolism of aromatic compounds derived from lignin.</title>
        <authorList>
            <person name="Elkins J."/>
        </authorList>
    </citation>
    <scope>NUCLEOTIDE SEQUENCE [LARGE SCALE GENOMIC DNA]</scope>
    <source>
        <strain evidence="2 3">B1D3A</strain>
    </source>
</reference>
<name>A0ABR6NHG4_9SPHN</name>
<keyword evidence="3" id="KW-1185">Reference proteome</keyword>
<protein>
    <recommendedName>
        <fullName evidence="1">Extradiol ring-cleavage dioxygenase class III enzyme subunit B domain-containing protein</fullName>
    </recommendedName>
</protein>
<accession>A0ABR6NHG4</accession>
<organism evidence="2 3">
    <name type="scientific">Sphingobium lignivorans</name>
    <dbReference type="NCBI Taxonomy" id="2735886"/>
    <lineage>
        <taxon>Bacteria</taxon>
        <taxon>Pseudomonadati</taxon>
        <taxon>Pseudomonadota</taxon>
        <taxon>Alphaproteobacteria</taxon>
        <taxon>Sphingomonadales</taxon>
        <taxon>Sphingomonadaceae</taxon>
        <taxon>Sphingobium</taxon>
    </lineage>
</organism>
<dbReference type="SUPFAM" id="SSF53213">
    <property type="entry name" value="LigB-like"/>
    <property type="match status" value="1"/>
</dbReference>
<dbReference type="EMBL" id="JACHKA010000001">
    <property type="protein sequence ID" value="MBB5986710.1"/>
    <property type="molecule type" value="Genomic_DNA"/>
</dbReference>
<sequence>MAQIILGVGTSHTPMLTLGSEDWIHRAADDLKNEKLNQSDGTWISYADLLEQRGPLHADRVAPDALETLSRQCQRALDRLKQEIAAAAPDVILIVGDDQSELFGPQNMPVLSIFYGEEVVTHDRWGAASYPDWARQMGKGYAMDAVYSFPGAPHFARALIEAMVERGIDVSSAARVDDPHRAGFGHAFGFVIRRLMGDKPVPVVPILLNTYYPPNVPPAWRCHDMGRALRAAIEGHDEDLRVAIIASGGLSHFIVDEALDRQVLKGFAPEKAEILRNLPRGALMSGSSEILNWVLTAGAVDHLPLNWVEYYPAYRTPAGTGVGTAFAVWGGAEPGVRA</sequence>
<proteinExistence type="predicted"/>
<dbReference type="InterPro" id="IPR004183">
    <property type="entry name" value="Xdiol_dOase_suB"/>
</dbReference>
<dbReference type="Pfam" id="PF02900">
    <property type="entry name" value="LigB"/>
    <property type="match status" value="1"/>
</dbReference>
<dbReference type="RefSeq" id="WP_184215314.1">
    <property type="nucleotide sequence ID" value="NZ_JACHKA010000001.1"/>
</dbReference>
<dbReference type="Proteomes" id="UP001138540">
    <property type="component" value="Unassembled WGS sequence"/>
</dbReference>
<gene>
    <name evidence="2" type="ORF">HNP60_002684</name>
</gene>
<dbReference type="Gene3D" id="3.40.830.10">
    <property type="entry name" value="LigB-like"/>
    <property type="match status" value="1"/>
</dbReference>